<dbReference type="InterPro" id="IPR013221">
    <property type="entry name" value="Mur_ligase_cen"/>
</dbReference>
<comment type="caution">
    <text evidence="3">The sequence shown here is derived from an EMBL/GenBank/DDBJ whole genome shotgun (WGS) entry which is preliminary data.</text>
</comment>
<dbReference type="STRING" id="1805034.AUJ59_03060"/>
<dbReference type="Pfam" id="PF02875">
    <property type="entry name" value="Mur_ligase_C"/>
    <property type="match status" value="1"/>
</dbReference>
<dbReference type="GO" id="GO:0016881">
    <property type="term" value="F:acid-amino acid ligase activity"/>
    <property type="evidence" value="ECO:0007669"/>
    <property type="project" value="InterPro"/>
</dbReference>
<name>A0A1J4RR48_9BACT</name>
<dbReference type="SUPFAM" id="SSF53244">
    <property type="entry name" value="MurD-like peptide ligases, peptide-binding domain"/>
    <property type="match status" value="1"/>
</dbReference>
<dbReference type="InterPro" id="IPR036615">
    <property type="entry name" value="Mur_ligase_C_dom_sf"/>
</dbReference>
<feature type="domain" description="Mur ligase central" evidence="2">
    <location>
        <begin position="37"/>
        <end position="187"/>
    </location>
</feature>
<gene>
    <name evidence="3" type="ORF">AUJ59_03060</name>
</gene>
<dbReference type="Proteomes" id="UP000183144">
    <property type="component" value="Unassembled WGS sequence"/>
</dbReference>
<dbReference type="EMBL" id="MNUI01000051">
    <property type="protein sequence ID" value="OIN88874.1"/>
    <property type="molecule type" value="Genomic_DNA"/>
</dbReference>
<accession>A0A1J4RR48</accession>
<dbReference type="Gene3D" id="3.90.190.20">
    <property type="entry name" value="Mur ligase, C-terminal domain"/>
    <property type="match status" value="1"/>
</dbReference>
<evidence type="ECO:0000313" key="3">
    <source>
        <dbReference type="EMBL" id="OIN88874.1"/>
    </source>
</evidence>
<evidence type="ECO:0008006" key="5">
    <source>
        <dbReference type="Google" id="ProtNLM"/>
    </source>
</evidence>
<dbReference type="InterPro" id="IPR036565">
    <property type="entry name" value="Mur-like_cat_sf"/>
</dbReference>
<sequence length="369" mass="41042">MGLVKQWLINHFWHLPSAVLASLVYGFPARKLKIIGVTGTSGKTSTSHLIDHILKKSGYKTALLSTVSVPGLHVTNPEPFILQKILRQIKNKQVDYVVLEVTSHGLDQFRNWGTPFVYGVITNITHEHLDYHRTMEGYARAKIKLISQSQVAVLNPNDQFFKLAKQAVKGKILTFSDQPDFFAANINAATAVAWDLGIKAASIKAALASFPGVTGRMEMVLEKPFKIYIDFAHKPDALEKALLWLRPKTKGRLVAVFGCAGLRDRTKRPIMGGIAGRLADITILTAEDPRTEKANEIIDQIAAGFKARKKLYREPDRQKAINLAIKLARPGDVVACFGKSHEKSMCFGTIEYPWSEHQAVRKALALCNY</sequence>
<organism evidence="3 4">
    <name type="scientific">Candidatus Beckwithbacteria bacterium CG1_02_47_37</name>
    <dbReference type="NCBI Taxonomy" id="1805034"/>
    <lineage>
        <taxon>Bacteria</taxon>
        <taxon>Candidatus Beckwithiibacteriota</taxon>
    </lineage>
</organism>
<dbReference type="SUPFAM" id="SSF53623">
    <property type="entry name" value="MurD-like peptide ligases, catalytic domain"/>
    <property type="match status" value="1"/>
</dbReference>
<evidence type="ECO:0000259" key="1">
    <source>
        <dbReference type="Pfam" id="PF02875"/>
    </source>
</evidence>
<dbReference type="Pfam" id="PF08245">
    <property type="entry name" value="Mur_ligase_M"/>
    <property type="match status" value="1"/>
</dbReference>
<dbReference type="InterPro" id="IPR004101">
    <property type="entry name" value="Mur_ligase_C"/>
</dbReference>
<dbReference type="PANTHER" id="PTHR23135:SF4">
    <property type="entry name" value="UDP-N-ACETYLMURAMOYL-L-ALANYL-D-GLUTAMATE--2,6-DIAMINOPIMELATE LIGASE MURE HOMOLOG, CHLOROPLASTIC"/>
    <property type="match status" value="1"/>
</dbReference>
<dbReference type="AlphaFoldDB" id="A0A1J4RR48"/>
<dbReference type="GO" id="GO:0005524">
    <property type="term" value="F:ATP binding"/>
    <property type="evidence" value="ECO:0007669"/>
    <property type="project" value="InterPro"/>
</dbReference>
<protein>
    <recommendedName>
        <fullName evidence="5">UDP-N-acetylmuramoyl-L-alanyl-D-glutamate--2, 6-diaminopimelate ligase</fullName>
    </recommendedName>
</protein>
<feature type="domain" description="Mur ligase C-terminal" evidence="1">
    <location>
        <begin position="215"/>
        <end position="339"/>
    </location>
</feature>
<evidence type="ECO:0000259" key="2">
    <source>
        <dbReference type="Pfam" id="PF08245"/>
    </source>
</evidence>
<proteinExistence type="predicted"/>
<reference evidence="3 4" key="1">
    <citation type="journal article" date="2016" name="Environ. Microbiol.">
        <title>Genomic resolution of a cold subsurface aquifer community provides metabolic insights for novel microbes adapted to high CO concentrations.</title>
        <authorList>
            <person name="Probst A.J."/>
            <person name="Castelle C.J."/>
            <person name="Singh A."/>
            <person name="Brown C.T."/>
            <person name="Anantharaman K."/>
            <person name="Sharon I."/>
            <person name="Hug L.A."/>
            <person name="Burstein D."/>
            <person name="Emerson J.B."/>
            <person name="Thomas B.C."/>
            <person name="Banfield J.F."/>
        </authorList>
    </citation>
    <scope>NUCLEOTIDE SEQUENCE [LARGE SCALE GENOMIC DNA]</scope>
    <source>
        <strain evidence="3">CG1_02_47_37</strain>
    </source>
</reference>
<dbReference type="Gene3D" id="3.40.1190.10">
    <property type="entry name" value="Mur-like, catalytic domain"/>
    <property type="match status" value="1"/>
</dbReference>
<evidence type="ECO:0000313" key="4">
    <source>
        <dbReference type="Proteomes" id="UP000183144"/>
    </source>
</evidence>
<dbReference type="PANTHER" id="PTHR23135">
    <property type="entry name" value="MUR LIGASE FAMILY MEMBER"/>
    <property type="match status" value="1"/>
</dbReference>